<proteinExistence type="predicted"/>
<name>R9WIZ6_LIMRT</name>
<dbReference type="PATRIC" id="fig|1340495.3.peg.1903"/>
<evidence type="ECO:0000313" key="2">
    <source>
        <dbReference type="EMBL" id="AGO00110.1"/>
    </source>
</evidence>
<dbReference type="EMBL" id="CP006012">
    <property type="protein sequence ID" value="AGO00110.1"/>
    <property type="molecule type" value="Genomic_DNA"/>
</dbReference>
<dbReference type="Proteomes" id="UP000014360">
    <property type="component" value="Plasmid pLRI01"/>
</dbReference>
<keyword evidence="2" id="KW-0614">Plasmid</keyword>
<evidence type="ECO:0000313" key="3">
    <source>
        <dbReference type="Proteomes" id="UP000014360"/>
    </source>
</evidence>
<organism evidence="2 3">
    <name type="scientific">Limosilactobacillus reuteri I5007</name>
    <dbReference type="NCBI Taxonomy" id="1340495"/>
    <lineage>
        <taxon>Bacteria</taxon>
        <taxon>Bacillati</taxon>
        <taxon>Bacillota</taxon>
        <taxon>Bacilli</taxon>
        <taxon>Lactobacillales</taxon>
        <taxon>Lactobacillaceae</taxon>
        <taxon>Limosilactobacillus</taxon>
    </lineage>
</organism>
<protein>
    <submittedName>
        <fullName evidence="2">Replication-associated protein RepC</fullName>
    </submittedName>
</protein>
<sequence>MVEKIEFNKRGRDKKGPAPVDETKKAEPEERFDLNKFNNQSKERKTKPVSKRGKGRPKKNKTTRTIRISDDAVDIINAYKQIANKETQDDAIIDAFRKAINDNAITKDQKNVFDLLLDVKGVKAFFYKNDEDDD</sequence>
<feature type="compositionally biased region" description="Basic residues" evidence="1">
    <location>
        <begin position="44"/>
        <end position="63"/>
    </location>
</feature>
<dbReference type="RefSeq" id="WP_016497268.1">
    <property type="nucleotide sequence ID" value="NC_021503.1"/>
</dbReference>
<feature type="compositionally biased region" description="Basic and acidic residues" evidence="1">
    <location>
        <begin position="1"/>
        <end position="34"/>
    </location>
</feature>
<gene>
    <name evidence="2" type="ORF">LRI_1900</name>
</gene>
<evidence type="ECO:0000256" key="1">
    <source>
        <dbReference type="SAM" id="MobiDB-lite"/>
    </source>
</evidence>
<reference evidence="2 3" key="1">
    <citation type="submission" date="2013-06" db="EMBL/GenBank/DDBJ databases">
        <title>The Complete Genome Sequence of Lactobacillus reuteri I5007, a Probiotic Strain Isolated from Healthy Pig.</title>
        <authorList>
            <person name="Hou C."/>
            <person name="Qiao S."/>
            <person name="Zeng X."/>
            <person name="Ma X."/>
            <person name="Yang F."/>
        </authorList>
    </citation>
    <scope>NUCLEOTIDE SEQUENCE [LARGE SCALE GENOMIC DNA]</scope>
    <source>
        <strain evidence="2 3">I5007</strain>
        <plasmid evidence="2 3">pLRI01</plasmid>
    </source>
</reference>
<feature type="region of interest" description="Disordered" evidence="1">
    <location>
        <begin position="1"/>
        <end position="63"/>
    </location>
</feature>
<accession>R9WIZ6</accession>
<geneLocation type="plasmid" evidence="2 3">
    <name>pLRI01</name>
</geneLocation>
<dbReference type="AlphaFoldDB" id="R9WIZ6"/>
<dbReference type="HOGENOM" id="CLU_1893572_0_0_9"/>
<dbReference type="KEGG" id="lrt:LRI_1900"/>